<dbReference type="SFLD" id="SFLDG01150">
    <property type="entry name" value="Main.1:_Beta-like"/>
    <property type="match status" value="1"/>
</dbReference>
<dbReference type="InterPro" id="IPR036282">
    <property type="entry name" value="Glutathione-S-Trfase_C_sf"/>
</dbReference>
<dbReference type="SUPFAM" id="SSF47616">
    <property type="entry name" value="GST C-terminal domain-like"/>
    <property type="match status" value="1"/>
</dbReference>
<evidence type="ECO:0000313" key="3">
    <source>
        <dbReference type="EMBL" id="SFO15910.1"/>
    </source>
</evidence>
<feature type="domain" description="GST C-terminal" evidence="2">
    <location>
        <begin position="84"/>
        <end position="204"/>
    </location>
</feature>
<dbReference type="OrthoDB" id="7583243at2"/>
<dbReference type="EMBL" id="FOVP01000017">
    <property type="protein sequence ID" value="SFO15910.1"/>
    <property type="molecule type" value="Genomic_DNA"/>
</dbReference>
<keyword evidence="3" id="KW-0808">Transferase</keyword>
<dbReference type="Proteomes" id="UP000198599">
    <property type="component" value="Unassembled WGS sequence"/>
</dbReference>
<reference evidence="4" key="1">
    <citation type="submission" date="2016-10" db="EMBL/GenBank/DDBJ databases">
        <authorList>
            <person name="Varghese N."/>
            <person name="Submissions S."/>
        </authorList>
    </citation>
    <scope>NUCLEOTIDE SEQUENCE [LARGE SCALE GENOMIC DNA]</scope>
    <source>
        <strain evidence="4">DSM 28463</strain>
    </source>
</reference>
<dbReference type="InterPro" id="IPR040079">
    <property type="entry name" value="Glutathione_S-Trfase"/>
</dbReference>
<dbReference type="PROSITE" id="PS50404">
    <property type="entry name" value="GST_NTER"/>
    <property type="match status" value="1"/>
</dbReference>
<dbReference type="InterPro" id="IPR036249">
    <property type="entry name" value="Thioredoxin-like_sf"/>
</dbReference>
<dbReference type="PROSITE" id="PS50405">
    <property type="entry name" value="GST_CTER"/>
    <property type="match status" value="1"/>
</dbReference>
<organism evidence="3 4">
    <name type="scientific">Roseovarius lutimaris</name>
    <dbReference type="NCBI Taxonomy" id="1005928"/>
    <lineage>
        <taxon>Bacteria</taxon>
        <taxon>Pseudomonadati</taxon>
        <taxon>Pseudomonadota</taxon>
        <taxon>Alphaproteobacteria</taxon>
        <taxon>Rhodobacterales</taxon>
        <taxon>Roseobacteraceae</taxon>
        <taxon>Roseovarius</taxon>
    </lineage>
</organism>
<feature type="domain" description="GST N-terminal" evidence="1">
    <location>
        <begin position="1"/>
        <end position="79"/>
    </location>
</feature>
<dbReference type="SUPFAM" id="SSF52833">
    <property type="entry name" value="Thioredoxin-like"/>
    <property type="match status" value="1"/>
</dbReference>
<dbReference type="InterPro" id="IPR004046">
    <property type="entry name" value="GST_C"/>
</dbReference>
<dbReference type="Pfam" id="PF14497">
    <property type="entry name" value="GST_C_3"/>
    <property type="match status" value="1"/>
</dbReference>
<sequence length="204" mass="22549">MKLYYAPKTIAIAVAITLHEAGIDYDPIRLDFRNGEQTKAEYHKVNPKGRVPALVTDRGIMTETGALLDYIADLAPEANLRPSDPYAAAQVRAVMYYLASTMHVNHAHRARGTRWADQEASIEDMKAKAVQTMTDSATFIENHVLSGPYILGDELCMADPYLFIACNWLEGDGVTLADFPKIQAFMAAMRARPSVERAVSLGML</sequence>
<proteinExistence type="predicted"/>
<dbReference type="PANTHER" id="PTHR44051:SF8">
    <property type="entry name" value="GLUTATHIONE S-TRANSFERASE GSTA"/>
    <property type="match status" value="1"/>
</dbReference>
<evidence type="ECO:0000259" key="1">
    <source>
        <dbReference type="PROSITE" id="PS50404"/>
    </source>
</evidence>
<dbReference type="InterPro" id="IPR010987">
    <property type="entry name" value="Glutathione-S-Trfase_C-like"/>
</dbReference>
<dbReference type="CDD" id="cd03057">
    <property type="entry name" value="GST_N_Beta"/>
    <property type="match status" value="1"/>
</dbReference>
<dbReference type="InterPro" id="IPR004045">
    <property type="entry name" value="Glutathione_S-Trfase_N"/>
</dbReference>
<dbReference type="Gene3D" id="1.20.1050.10">
    <property type="match status" value="1"/>
</dbReference>
<dbReference type="STRING" id="1005928.SAMN04487859_117100"/>
<dbReference type="SFLD" id="SFLDS00019">
    <property type="entry name" value="Glutathione_Transferase_(cytos"/>
    <property type="match status" value="1"/>
</dbReference>
<dbReference type="GO" id="GO:0016740">
    <property type="term" value="F:transferase activity"/>
    <property type="evidence" value="ECO:0007669"/>
    <property type="project" value="UniProtKB-KW"/>
</dbReference>
<gene>
    <name evidence="3" type="ORF">SAMN04487859_117100</name>
</gene>
<dbReference type="Gene3D" id="3.40.30.10">
    <property type="entry name" value="Glutaredoxin"/>
    <property type="match status" value="1"/>
</dbReference>
<keyword evidence="4" id="KW-1185">Reference proteome</keyword>
<name>A0A1I5EWZ6_9RHOB</name>
<evidence type="ECO:0000259" key="2">
    <source>
        <dbReference type="PROSITE" id="PS50405"/>
    </source>
</evidence>
<dbReference type="RefSeq" id="WP_092840742.1">
    <property type="nucleotide sequence ID" value="NZ_FOVP01000017.1"/>
</dbReference>
<dbReference type="CDD" id="cd03188">
    <property type="entry name" value="GST_C_Beta"/>
    <property type="match status" value="1"/>
</dbReference>
<dbReference type="Pfam" id="PF02798">
    <property type="entry name" value="GST_N"/>
    <property type="match status" value="1"/>
</dbReference>
<dbReference type="PANTHER" id="PTHR44051">
    <property type="entry name" value="GLUTATHIONE S-TRANSFERASE-RELATED"/>
    <property type="match status" value="1"/>
</dbReference>
<dbReference type="AlphaFoldDB" id="A0A1I5EWZ6"/>
<protein>
    <submittedName>
        <fullName evidence="3">Glutathione S-transferase</fullName>
    </submittedName>
</protein>
<accession>A0A1I5EWZ6</accession>
<evidence type="ECO:0000313" key="4">
    <source>
        <dbReference type="Proteomes" id="UP000198599"/>
    </source>
</evidence>
<dbReference type="SFLD" id="SFLDG00358">
    <property type="entry name" value="Main_(cytGST)"/>
    <property type="match status" value="1"/>
</dbReference>